<gene>
    <name evidence="7" type="ORF">VNO78_31419</name>
</gene>
<evidence type="ECO:0000313" key="8">
    <source>
        <dbReference type="Proteomes" id="UP001386955"/>
    </source>
</evidence>
<keyword evidence="2" id="KW-0808">Transferase</keyword>
<accession>A0AAN9RY96</accession>
<evidence type="ECO:0000256" key="4">
    <source>
        <dbReference type="ARBA" id="ARBA00047960"/>
    </source>
</evidence>
<evidence type="ECO:0000259" key="5">
    <source>
        <dbReference type="PROSITE" id="PS50404"/>
    </source>
</evidence>
<comment type="caution">
    <text evidence="7">The sequence shown here is derived from an EMBL/GenBank/DDBJ whole genome shotgun (WGS) entry which is preliminary data.</text>
</comment>
<dbReference type="FunFam" id="1.20.1050.10:FF:000018">
    <property type="entry name" value="Glutathione S-transferase U20"/>
    <property type="match status" value="1"/>
</dbReference>
<reference evidence="7 8" key="1">
    <citation type="submission" date="2024-01" db="EMBL/GenBank/DDBJ databases">
        <title>The genomes of 5 underutilized Papilionoideae crops provide insights into root nodulation and disease resistanc.</title>
        <authorList>
            <person name="Jiang F."/>
        </authorList>
    </citation>
    <scope>NUCLEOTIDE SEQUENCE [LARGE SCALE GENOMIC DNA]</scope>
    <source>
        <strain evidence="7">DUOXIRENSHENG_FW03</strain>
        <tissue evidence="7">Leaves</tissue>
    </source>
</reference>
<feature type="domain" description="GST C-terminal" evidence="6">
    <location>
        <begin position="118"/>
        <end position="238"/>
    </location>
</feature>
<dbReference type="PROSITE" id="PS50404">
    <property type="entry name" value="GST_NTER"/>
    <property type="match status" value="1"/>
</dbReference>
<organism evidence="7 8">
    <name type="scientific">Psophocarpus tetragonolobus</name>
    <name type="common">Winged bean</name>
    <name type="synonym">Dolichos tetragonolobus</name>
    <dbReference type="NCBI Taxonomy" id="3891"/>
    <lineage>
        <taxon>Eukaryota</taxon>
        <taxon>Viridiplantae</taxon>
        <taxon>Streptophyta</taxon>
        <taxon>Embryophyta</taxon>
        <taxon>Tracheophyta</taxon>
        <taxon>Spermatophyta</taxon>
        <taxon>Magnoliopsida</taxon>
        <taxon>eudicotyledons</taxon>
        <taxon>Gunneridae</taxon>
        <taxon>Pentapetalae</taxon>
        <taxon>rosids</taxon>
        <taxon>fabids</taxon>
        <taxon>Fabales</taxon>
        <taxon>Fabaceae</taxon>
        <taxon>Papilionoideae</taxon>
        <taxon>50 kb inversion clade</taxon>
        <taxon>NPAAA clade</taxon>
        <taxon>indigoferoid/millettioid clade</taxon>
        <taxon>Phaseoleae</taxon>
        <taxon>Psophocarpus</taxon>
    </lineage>
</organism>
<dbReference type="CDD" id="cd03185">
    <property type="entry name" value="GST_C_Tau"/>
    <property type="match status" value="1"/>
</dbReference>
<dbReference type="EMBL" id="JAYMYS010000008">
    <property type="protein sequence ID" value="KAK7385654.1"/>
    <property type="molecule type" value="Genomic_DNA"/>
</dbReference>
<dbReference type="SFLD" id="SFLDS00019">
    <property type="entry name" value="Glutathione_Transferase_(cytos"/>
    <property type="match status" value="1"/>
</dbReference>
<dbReference type="InterPro" id="IPR040079">
    <property type="entry name" value="Glutathione_S-Trfase"/>
</dbReference>
<dbReference type="SFLD" id="SFLDG00358">
    <property type="entry name" value="Main_(cytGST)"/>
    <property type="match status" value="1"/>
</dbReference>
<dbReference type="EC" id="2.5.1.18" evidence="1"/>
<evidence type="ECO:0000256" key="3">
    <source>
        <dbReference type="ARBA" id="ARBA00025743"/>
    </source>
</evidence>
<comment type="similarity">
    <text evidence="3">Belongs to the GST superfamily. Tau family.</text>
</comment>
<evidence type="ECO:0000259" key="6">
    <source>
        <dbReference type="PROSITE" id="PS50405"/>
    </source>
</evidence>
<dbReference type="GO" id="GO:0006749">
    <property type="term" value="P:glutathione metabolic process"/>
    <property type="evidence" value="ECO:0007669"/>
    <property type="project" value="InterPro"/>
</dbReference>
<dbReference type="InterPro" id="IPR036249">
    <property type="entry name" value="Thioredoxin-like_sf"/>
</dbReference>
<dbReference type="InterPro" id="IPR010987">
    <property type="entry name" value="Glutathione-S-Trfase_C-like"/>
</dbReference>
<dbReference type="InterPro" id="IPR004046">
    <property type="entry name" value="GST_C"/>
</dbReference>
<proteinExistence type="inferred from homology"/>
<dbReference type="FunFam" id="3.40.30.10:FF:000044">
    <property type="entry name" value="Glutathione S-transferase GSTU6"/>
    <property type="match status" value="1"/>
</dbReference>
<dbReference type="Gene3D" id="1.20.1050.10">
    <property type="match status" value="1"/>
</dbReference>
<comment type="catalytic activity">
    <reaction evidence="4">
        <text>RX + glutathione = an S-substituted glutathione + a halide anion + H(+)</text>
        <dbReference type="Rhea" id="RHEA:16437"/>
        <dbReference type="ChEBI" id="CHEBI:15378"/>
        <dbReference type="ChEBI" id="CHEBI:16042"/>
        <dbReference type="ChEBI" id="CHEBI:17792"/>
        <dbReference type="ChEBI" id="CHEBI:57925"/>
        <dbReference type="ChEBI" id="CHEBI:90779"/>
        <dbReference type="EC" id="2.5.1.18"/>
    </reaction>
</comment>
<protein>
    <recommendedName>
        <fullName evidence="1">glutathione transferase</fullName>
        <ecNumber evidence="1">2.5.1.18</ecNumber>
    </recommendedName>
</protein>
<dbReference type="PANTHER" id="PTHR11260">
    <property type="entry name" value="GLUTATHIONE S-TRANSFERASE, GST, SUPERFAMILY, GST DOMAIN CONTAINING"/>
    <property type="match status" value="1"/>
</dbReference>
<evidence type="ECO:0000256" key="1">
    <source>
        <dbReference type="ARBA" id="ARBA00012452"/>
    </source>
</evidence>
<dbReference type="InterPro" id="IPR045074">
    <property type="entry name" value="GST_C_Tau"/>
</dbReference>
<dbReference type="PROSITE" id="PS50405">
    <property type="entry name" value="GST_CTER"/>
    <property type="match status" value="1"/>
</dbReference>
<dbReference type="InterPro" id="IPR004045">
    <property type="entry name" value="Glutathione_S-Trfase_N"/>
</dbReference>
<dbReference type="Gene3D" id="3.40.30.10">
    <property type="entry name" value="Glutaredoxin"/>
    <property type="match status" value="1"/>
</dbReference>
<dbReference type="InterPro" id="IPR036282">
    <property type="entry name" value="Glutathione-S-Trfase_C_sf"/>
</dbReference>
<dbReference type="GO" id="GO:0005829">
    <property type="term" value="C:cytosol"/>
    <property type="evidence" value="ECO:0007669"/>
    <property type="project" value="UniProtKB-SubCell"/>
</dbReference>
<dbReference type="AlphaFoldDB" id="A0AAN9RY96"/>
<dbReference type="Pfam" id="PF02798">
    <property type="entry name" value="GST_N"/>
    <property type="match status" value="1"/>
</dbReference>
<dbReference type="SUPFAM" id="SSF52833">
    <property type="entry name" value="Thioredoxin-like"/>
    <property type="match status" value="1"/>
</dbReference>
<dbReference type="SUPFAM" id="SSF47616">
    <property type="entry name" value="GST C-terminal domain-like"/>
    <property type="match status" value="1"/>
</dbReference>
<feature type="domain" description="GST N-terminal" evidence="5">
    <location>
        <begin position="32"/>
        <end position="113"/>
    </location>
</feature>
<dbReference type="Proteomes" id="UP001386955">
    <property type="component" value="Unassembled WGS sequence"/>
</dbReference>
<dbReference type="PANTHER" id="PTHR11260:SF547">
    <property type="entry name" value="GLUTATHIONE S-TRANSFERASE"/>
    <property type="match status" value="1"/>
</dbReference>
<name>A0AAN9RY96_PSOTE</name>
<evidence type="ECO:0000313" key="7">
    <source>
        <dbReference type="EMBL" id="KAK7385654.1"/>
    </source>
</evidence>
<evidence type="ECO:0000256" key="2">
    <source>
        <dbReference type="ARBA" id="ARBA00022679"/>
    </source>
</evidence>
<sequence>MLTECFLSPIKGTVFLQNWFCFSSEFSIPSGDKVEVLDFWASPFCARVKIALEEKGVKHVDREEHDLFGGKSELLLKSNPIHQKVPVLLHNDRPLAESAIIVSYIDEAWPSNPLLPAIVYDRAQARFWADYIDKKVFEAGRNIWASNGEEREVATRDFIEVLKHLEEALGDKDYFGGDAFGYVDIIAIPHSAWFLAYEKLGAFKVEDHAPKISAWIKKCLQRESVAKVLPDPEKVYQFVLYFRKMSGLD</sequence>
<dbReference type="GO" id="GO:0004364">
    <property type="term" value="F:glutathione transferase activity"/>
    <property type="evidence" value="ECO:0007669"/>
    <property type="project" value="UniProtKB-UniRule"/>
</dbReference>
<dbReference type="Pfam" id="PF00043">
    <property type="entry name" value="GST_C"/>
    <property type="match status" value="1"/>
</dbReference>
<dbReference type="SFLD" id="SFLDG01152">
    <property type="entry name" value="Main.3:_Omega-_and_Tau-like"/>
    <property type="match status" value="1"/>
</dbReference>
<dbReference type="CDD" id="cd03058">
    <property type="entry name" value="GST_N_Tau"/>
    <property type="match status" value="1"/>
</dbReference>
<keyword evidence="8" id="KW-1185">Reference proteome</keyword>
<dbReference type="InterPro" id="IPR045073">
    <property type="entry name" value="Omega/Tau-like"/>
</dbReference>